<organism evidence="1 2">
    <name type="scientific">Actinoplanes octamycinicus</name>
    <dbReference type="NCBI Taxonomy" id="135948"/>
    <lineage>
        <taxon>Bacteria</taxon>
        <taxon>Bacillati</taxon>
        <taxon>Actinomycetota</taxon>
        <taxon>Actinomycetes</taxon>
        <taxon>Micromonosporales</taxon>
        <taxon>Micromonosporaceae</taxon>
        <taxon>Actinoplanes</taxon>
    </lineage>
</organism>
<dbReference type="InterPro" id="IPR011989">
    <property type="entry name" value="ARM-like"/>
</dbReference>
<dbReference type="Gene3D" id="1.25.10.10">
    <property type="entry name" value="Leucine-rich Repeat Variant"/>
    <property type="match status" value="1"/>
</dbReference>
<accession>A0A7W7H2X6</accession>
<evidence type="ECO:0000313" key="2">
    <source>
        <dbReference type="Proteomes" id="UP000546162"/>
    </source>
</evidence>
<dbReference type="RefSeq" id="WP_185043021.1">
    <property type="nucleotide sequence ID" value="NZ_BAABFG010000005.1"/>
</dbReference>
<sequence length="678" mass="71398">MDVDLLARLVPGVDGEEAFAELDEQVWKLAREPGAPALTRRLVELLSMPGNENRARLVRLVAALAQKRRWIWPPEQDPGLVRELRAAVPVLAGFIAGPDPAVRRVVPHALAEILIDGYSPVGPFHGRSHRDQAGTRLADPAVVAALVEQADDEDDALALAGQLRALDELGPPPASWFAARLRHPGPEVRMAAVAAVARRRPATRGLGEVAARGLDDVAGRGLGEVAARGLGEVAARGLDEVAGRGLGEVAARGLGEVAGGGLDEIAARGLGEVAAGALAASGMRAWQGSPWSPGSPVGWLADRLSDHPEDGERLVLEAFASNEADLRHRAPEAAAMLLNRWRRPFPRLWAALAASLADRSVQYRALDVFATAGTAAHAHTAALLAVTDDFRALFTLAAVGEPAVVPALAGWIGAGKFTGFVDLGRGLAPLREQAAELLPAIRAALRRRPHGETDGYLTALAAWGPASRDAVPDLVDLLDSAYARRACTTLGRIGPDAHAAAGTLERLALGRRRPPASRAVEWAGTQHAAWAHWRVTGDPGIALRVLGRALRGGLGRTMLPYLAELGPLAGAHADGVRQLLALPGSWSRVEAAHAWWRITGDPGPALPVLLAALEPLRARRATPEVRAAIGHLAALGCRDLPLVEAVLADDLRWGRTVHDDEALLAVCRAVSGSPGRQA</sequence>
<dbReference type="InterPro" id="IPR016024">
    <property type="entry name" value="ARM-type_fold"/>
</dbReference>
<gene>
    <name evidence="1" type="ORF">BJY16_006146</name>
</gene>
<evidence type="ECO:0000313" key="1">
    <source>
        <dbReference type="EMBL" id="MBB4742687.1"/>
    </source>
</evidence>
<comment type="caution">
    <text evidence="1">The sequence shown here is derived from an EMBL/GenBank/DDBJ whole genome shotgun (WGS) entry which is preliminary data.</text>
</comment>
<dbReference type="Proteomes" id="UP000546162">
    <property type="component" value="Unassembled WGS sequence"/>
</dbReference>
<protein>
    <recommendedName>
        <fullName evidence="3">HEAT repeat protein</fullName>
    </recommendedName>
</protein>
<dbReference type="EMBL" id="JACHNB010000001">
    <property type="protein sequence ID" value="MBB4742687.1"/>
    <property type="molecule type" value="Genomic_DNA"/>
</dbReference>
<name>A0A7W7H2X6_9ACTN</name>
<dbReference type="AlphaFoldDB" id="A0A7W7H2X6"/>
<keyword evidence="2" id="KW-1185">Reference proteome</keyword>
<proteinExistence type="predicted"/>
<reference evidence="1 2" key="1">
    <citation type="submission" date="2020-08" db="EMBL/GenBank/DDBJ databases">
        <title>Sequencing the genomes of 1000 actinobacteria strains.</title>
        <authorList>
            <person name="Klenk H.-P."/>
        </authorList>
    </citation>
    <scope>NUCLEOTIDE SEQUENCE [LARGE SCALE GENOMIC DNA]</scope>
    <source>
        <strain evidence="1 2">DSM 45809</strain>
    </source>
</reference>
<evidence type="ECO:0008006" key="3">
    <source>
        <dbReference type="Google" id="ProtNLM"/>
    </source>
</evidence>
<dbReference type="SUPFAM" id="SSF48371">
    <property type="entry name" value="ARM repeat"/>
    <property type="match status" value="1"/>
</dbReference>